<organism evidence="3 4">
    <name type="scientific">Leucosporidium creatinivorum</name>
    <dbReference type="NCBI Taxonomy" id="106004"/>
    <lineage>
        <taxon>Eukaryota</taxon>
        <taxon>Fungi</taxon>
        <taxon>Dikarya</taxon>
        <taxon>Basidiomycota</taxon>
        <taxon>Pucciniomycotina</taxon>
        <taxon>Microbotryomycetes</taxon>
        <taxon>Leucosporidiales</taxon>
        <taxon>Leucosporidium</taxon>
    </lineage>
</organism>
<feature type="domain" description="Alpha/beta hydrolase fold-3" evidence="2">
    <location>
        <begin position="85"/>
        <end position="180"/>
    </location>
</feature>
<sequence length="191" mass="20675">MSFLLARPEFRSFLTHWPSLDFSVPPAQKVRPMMASMPPPPLPDATKVRVHNEVVPGDFEGGGGGELRLLVVGPVGKERETGDTLLVFHGGGFMIGVPEMDLPLLSYFATHGYNCISVDYRLAPESPYPAAYDDAHRAWRYITSPSGAAKVRVNPSRIAIYGSSAGAALATGLARRVRGEVVRPRIVVCDS</sequence>
<dbReference type="InParanoid" id="A0A1Y2EZ99"/>
<dbReference type="Pfam" id="PF07859">
    <property type="entry name" value="Abhydrolase_3"/>
    <property type="match status" value="1"/>
</dbReference>
<gene>
    <name evidence="3" type="ORF">BCR35DRAFT_332757</name>
</gene>
<dbReference type="InterPro" id="IPR029058">
    <property type="entry name" value="AB_hydrolase_fold"/>
</dbReference>
<keyword evidence="1 3" id="KW-0378">Hydrolase</keyword>
<evidence type="ECO:0000259" key="2">
    <source>
        <dbReference type="Pfam" id="PF07859"/>
    </source>
</evidence>
<dbReference type="InterPro" id="IPR050300">
    <property type="entry name" value="GDXG_lipolytic_enzyme"/>
</dbReference>
<name>A0A1Y2EZ99_9BASI</name>
<keyword evidence="4" id="KW-1185">Reference proteome</keyword>
<accession>A0A1Y2EZ99</accession>
<dbReference type="Proteomes" id="UP000193467">
    <property type="component" value="Unassembled WGS sequence"/>
</dbReference>
<dbReference type="SUPFAM" id="SSF53474">
    <property type="entry name" value="alpha/beta-Hydrolases"/>
    <property type="match status" value="1"/>
</dbReference>
<dbReference type="Gene3D" id="3.40.50.1820">
    <property type="entry name" value="alpha/beta hydrolase"/>
    <property type="match status" value="1"/>
</dbReference>
<dbReference type="GO" id="GO:0016787">
    <property type="term" value="F:hydrolase activity"/>
    <property type="evidence" value="ECO:0007669"/>
    <property type="project" value="UniProtKB-KW"/>
</dbReference>
<evidence type="ECO:0000256" key="1">
    <source>
        <dbReference type="ARBA" id="ARBA00022801"/>
    </source>
</evidence>
<dbReference type="OrthoDB" id="408631at2759"/>
<proteinExistence type="predicted"/>
<evidence type="ECO:0000313" key="4">
    <source>
        <dbReference type="Proteomes" id="UP000193467"/>
    </source>
</evidence>
<protein>
    <submittedName>
        <fullName evidence="3">Alpha/Beta hydrolase protein</fullName>
    </submittedName>
</protein>
<comment type="caution">
    <text evidence="3">The sequence shown here is derived from an EMBL/GenBank/DDBJ whole genome shotgun (WGS) entry which is preliminary data.</text>
</comment>
<evidence type="ECO:0000313" key="3">
    <source>
        <dbReference type="EMBL" id="ORY76952.1"/>
    </source>
</evidence>
<dbReference type="STRING" id="106004.A0A1Y2EZ99"/>
<reference evidence="3 4" key="1">
    <citation type="submission" date="2016-07" db="EMBL/GenBank/DDBJ databases">
        <title>Pervasive Adenine N6-methylation of Active Genes in Fungi.</title>
        <authorList>
            <consortium name="DOE Joint Genome Institute"/>
            <person name="Mondo S.J."/>
            <person name="Dannebaum R.O."/>
            <person name="Kuo R.C."/>
            <person name="Labutti K."/>
            <person name="Haridas S."/>
            <person name="Kuo A."/>
            <person name="Salamov A."/>
            <person name="Ahrendt S.R."/>
            <person name="Lipzen A."/>
            <person name="Sullivan W."/>
            <person name="Andreopoulos W.B."/>
            <person name="Clum A."/>
            <person name="Lindquist E."/>
            <person name="Daum C."/>
            <person name="Ramamoorthy G.K."/>
            <person name="Gryganskyi A."/>
            <person name="Culley D."/>
            <person name="Magnuson J.K."/>
            <person name="James T.Y."/>
            <person name="O'Malley M.A."/>
            <person name="Stajich J.E."/>
            <person name="Spatafora J.W."/>
            <person name="Visel A."/>
            <person name="Grigoriev I.V."/>
        </authorList>
    </citation>
    <scope>NUCLEOTIDE SEQUENCE [LARGE SCALE GENOMIC DNA]</scope>
    <source>
        <strain evidence="3 4">62-1032</strain>
    </source>
</reference>
<dbReference type="InterPro" id="IPR013094">
    <property type="entry name" value="AB_hydrolase_3"/>
</dbReference>
<dbReference type="EMBL" id="MCGR01000033">
    <property type="protein sequence ID" value="ORY76952.1"/>
    <property type="molecule type" value="Genomic_DNA"/>
</dbReference>
<dbReference type="AlphaFoldDB" id="A0A1Y2EZ99"/>
<dbReference type="PANTHER" id="PTHR48081">
    <property type="entry name" value="AB HYDROLASE SUPERFAMILY PROTEIN C4A8.06C"/>
    <property type="match status" value="1"/>
</dbReference>